<proteinExistence type="inferred from homology"/>
<dbReference type="Pfam" id="PF01529">
    <property type="entry name" value="DHHC"/>
    <property type="match status" value="1"/>
</dbReference>
<evidence type="ECO:0000256" key="7">
    <source>
        <dbReference type="ARBA" id="ARBA00023288"/>
    </source>
</evidence>
<feature type="region of interest" description="Disordered" evidence="11">
    <location>
        <begin position="405"/>
        <end position="432"/>
    </location>
</feature>
<feature type="transmembrane region" description="Helical" evidence="10">
    <location>
        <begin position="251"/>
        <end position="270"/>
    </location>
</feature>
<evidence type="ECO:0000256" key="8">
    <source>
        <dbReference type="ARBA" id="ARBA00023315"/>
    </source>
</evidence>
<feature type="region of interest" description="Disordered" evidence="11">
    <location>
        <begin position="529"/>
        <end position="682"/>
    </location>
</feature>
<evidence type="ECO:0000256" key="1">
    <source>
        <dbReference type="ARBA" id="ARBA00004141"/>
    </source>
</evidence>
<evidence type="ECO:0000256" key="4">
    <source>
        <dbReference type="ARBA" id="ARBA00022989"/>
    </source>
</evidence>
<dbReference type="EMBL" id="JAPDMZ010000004">
    <property type="protein sequence ID" value="KAK0557617.1"/>
    <property type="molecule type" value="Genomic_DNA"/>
</dbReference>
<dbReference type="InterPro" id="IPR001594">
    <property type="entry name" value="Palmitoyltrfase_DHHC"/>
</dbReference>
<reference evidence="13" key="1">
    <citation type="journal article" date="2023" name="PhytoFront">
        <title>Draft Genome Resources of Seven Strains of Tilletia horrida, Causal Agent of Kernel Smut of Rice.</title>
        <authorList>
            <person name="Khanal S."/>
            <person name="Antony Babu S."/>
            <person name="Zhou X.G."/>
        </authorList>
    </citation>
    <scope>NUCLEOTIDE SEQUENCE</scope>
    <source>
        <strain evidence="13">TX6</strain>
    </source>
</reference>
<keyword evidence="4 10" id="KW-1133">Transmembrane helix</keyword>
<evidence type="ECO:0000256" key="5">
    <source>
        <dbReference type="ARBA" id="ARBA00023136"/>
    </source>
</evidence>
<dbReference type="GO" id="GO:0016020">
    <property type="term" value="C:membrane"/>
    <property type="evidence" value="ECO:0007669"/>
    <property type="project" value="UniProtKB-SubCell"/>
</dbReference>
<feature type="compositionally biased region" description="Basic and acidic residues" evidence="11">
    <location>
        <begin position="623"/>
        <end position="637"/>
    </location>
</feature>
<protein>
    <recommendedName>
        <fullName evidence="10">Palmitoyltransferase</fullName>
        <ecNumber evidence="10">2.3.1.225</ecNumber>
    </recommendedName>
</protein>
<feature type="domain" description="Palmitoyltransferase DHHC" evidence="12">
    <location>
        <begin position="202"/>
        <end position="327"/>
    </location>
</feature>
<evidence type="ECO:0000256" key="9">
    <source>
        <dbReference type="ARBA" id="ARBA00048048"/>
    </source>
</evidence>
<evidence type="ECO:0000313" key="14">
    <source>
        <dbReference type="Proteomes" id="UP001176517"/>
    </source>
</evidence>
<comment type="similarity">
    <text evidence="10">Belongs to the DHHC palmitoyltransferase family.</text>
</comment>
<dbReference type="Proteomes" id="UP001176517">
    <property type="component" value="Unassembled WGS sequence"/>
</dbReference>
<feature type="compositionally biased region" description="Polar residues" evidence="11">
    <location>
        <begin position="27"/>
        <end position="36"/>
    </location>
</feature>
<feature type="region of interest" description="Disordered" evidence="11">
    <location>
        <begin position="1"/>
        <end position="81"/>
    </location>
</feature>
<evidence type="ECO:0000256" key="11">
    <source>
        <dbReference type="SAM" id="MobiDB-lite"/>
    </source>
</evidence>
<sequence length="682" mass="76576">MTFRTRLCRSSAKELAERDQEGVPTADQDNGATQPATGEKATATARHMSTFKDAAAVPRQQARHIRSRRDEQQRHGKGGRPPLSPAELMWVTCTSALILFLSLTPQLFIILPYFYKTPTFTFTQLLRALMPFDAGIVAIFYNYHLCISVSPGRVPHGWEPDWDALFVPDSEQGASSKHAVEDDEQHSSKRRKREPVHPLAIPRFCRTCQAYKPPRSHHCKHCKTCTLKMDHHCPWVANCIGHANAPHFLRFLYAVEYSIIYHFALISARIGDWWSPPGAYWVAPGNAEMVLILLNYLGGIIVMLLVGVFCVYHTWLLCNGTTTIESSERDRSRAVLISGYPNVILQVKYPFDLGTYANVCAVLGSSPLYWIMPGLRTQQGNGLTYPCRPGTPAWLPLAWPPKDPTHPSNNFVGSGQDGRNWDERKTSHRRALRRRTELEQGWEWERSRHLHEDATDVQQTEGAEVPAESAYASGNAFTYGSESLNPALRSSNAEKRRRDFRVRRGSEGLEVKPRRFDLALAHEELLQLQHQQQGGPRPEWGHTLPSDGAEYDEDGTPAPSRSLPPAFGEEDDEEDDEGEGEDDDDEEEYDADHSYAATRMQQSRGGNAWTHSESETESESESEGVRDEQDSEGRYGSEDDYPLSRLRRGAGSAPQPAFPQVDLSKVTPLEGNDAVEHSATID</sequence>
<evidence type="ECO:0000256" key="3">
    <source>
        <dbReference type="ARBA" id="ARBA00022692"/>
    </source>
</evidence>
<evidence type="ECO:0000256" key="6">
    <source>
        <dbReference type="ARBA" id="ARBA00023139"/>
    </source>
</evidence>
<name>A0AAN6JUS9_9BASI</name>
<evidence type="ECO:0000313" key="13">
    <source>
        <dbReference type="EMBL" id="KAK0557617.1"/>
    </source>
</evidence>
<feature type="compositionally biased region" description="Polar residues" evidence="11">
    <location>
        <begin position="479"/>
        <end position="491"/>
    </location>
</feature>
<keyword evidence="8 10" id="KW-0012">Acyltransferase</keyword>
<feature type="region of interest" description="Disordered" evidence="11">
    <location>
        <begin position="479"/>
        <end position="500"/>
    </location>
</feature>
<evidence type="ECO:0000256" key="10">
    <source>
        <dbReference type="RuleBase" id="RU079119"/>
    </source>
</evidence>
<keyword evidence="14" id="KW-1185">Reference proteome</keyword>
<evidence type="ECO:0000259" key="12">
    <source>
        <dbReference type="Pfam" id="PF01529"/>
    </source>
</evidence>
<dbReference type="PANTHER" id="PTHR12246">
    <property type="entry name" value="PALMITOYLTRANSFERASE ZDHHC16"/>
    <property type="match status" value="1"/>
</dbReference>
<comment type="catalytic activity">
    <reaction evidence="9 10">
        <text>L-cysteinyl-[protein] + hexadecanoyl-CoA = S-hexadecanoyl-L-cysteinyl-[protein] + CoA</text>
        <dbReference type="Rhea" id="RHEA:36683"/>
        <dbReference type="Rhea" id="RHEA-COMP:10131"/>
        <dbReference type="Rhea" id="RHEA-COMP:11032"/>
        <dbReference type="ChEBI" id="CHEBI:29950"/>
        <dbReference type="ChEBI" id="CHEBI:57287"/>
        <dbReference type="ChEBI" id="CHEBI:57379"/>
        <dbReference type="ChEBI" id="CHEBI:74151"/>
        <dbReference type="EC" id="2.3.1.225"/>
    </reaction>
</comment>
<keyword evidence="6" id="KW-0564">Palmitate</keyword>
<feature type="transmembrane region" description="Helical" evidence="10">
    <location>
        <begin position="88"/>
        <end position="113"/>
    </location>
</feature>
<gene>
    <name evidence="13" type="primary">PFA4</name>
    <name evidence="13" type="ORF">OC846_000405</name>
</gene>
<dbReference type="AlphaFoldDB" id="A0AAN6JUS9"/>
<keyword evidence="7" id="KW-0449">Lipoprotein</keyword>
<feature type="transmembrane region" description="Helical" evidence="10">
    <location>
        <begin position="125"/>
        <end position="143"/>
    </location>
</feature>
<feature type="compositionally biased region" description="Basic and acidic residues" evidence="11">
    <location>
        <begin position="11"/>
        <end position="21"/>
    </location>
</feature>
<dbReference type="EC" id="2.3.1.225" evidence="10"/>
<dbReference type="InterPro" id="IPR039859">
    <property type="entry name" value="PFA4/ZDH16/20/ERF2-like"/>
</dbReference>
<comment type="subcellular location">
    <subcellularLocation>
        <location evidence="1">Membrane</location>
        <topology evidence="1">Multi-pass membrane protein</topology>
    </subcellularLocation>
</comment>
<feature type="transmembrane region" description="Helical" evidence="10">
    <location>
        <begin position="290"/>
        <end position="312"/>
    </location>
</feature>
<comment type="domain">
    <text evidence="10">The DHHC domain is required for palmitoyltransferase activity.</text>
</comment>
<feature type="compositionally biased region" description="Polar residues" evidence="11">
    <location>
        <begin position="599"/>
        <end position="611"/>
    </location>
</feature>
<comment type="caution">
    <text evidence="13">The sequence shown here is derived from an EMBL/GenBank/DDBJ whole genome shotgun (WGS) entry which is preliminary data.</text>
</comment>
<dbReference type="PROSITE" id="PS50216">
    <property type="entry name" value="DHHC"/>
    <property type="match status" value="1"/>
</dbReference>
<accession>A0AAN6JUS9</accession>
<keyword evidence="3 10" id="KW-0812">Transmembrane</keyword>
<keyword evidence="2 10" id="KW-0808">Transferase</keyword>
<organism evidence="13 14">
    <name type="scientific">Tilletia horrida</name>
    <dbReference type="NCBI Taxonomy" id="155126"/>
    <lineage>
        <taxon>Eukaryota</taxon>
        <taxon>Fungi</taxon>
        <taxon>Dikarya</taxon>
        <taxon>Basidiomycota</taxon>
        <taxon>Ustilaginomycotina</taxon>
        <taxon>Exobasidiomycetes</taxon>
        <taxon>Tilletiales</taxon>
        <taxon>Tilletiaceae</taxon>
        <taxon>Tilletia</taxon>
    </lineage>
</organism>
<feature type="region of interest" description="Disordered" evidence="11">
    <location>
        <begin position="176"/>
        <end position="195"/>
    </location>
</feature>
<feature type="compositionally biased region" description="Acidic residues" evidence="11">
    <location>
        <begin position="568"/>
        <end position="590"/>
    </location>
</feature>
<dbReference type="GO" id="GO:0019706">
    <property type="term" value="F:protein-cysteine S-palmitoyltransferase activity"/>
    <property type="evidence" value="ECO:0007669"/>
    <property type="project" value="UniProtKB-EC"/>
</dbReference>
<keyword evidence="5 10" id="KW-0472">Membrane</keyword>
<evidence type="ECO:0000256" key="2">
    <source>
        <dbReference type="ARBA" id="ARBA00022679"/>
    </source>
</evidence>